<evidence type="ECO:0000256" key="6">
    <source>
        <dbReference type="ARBA" id="ARBA00022801"/>
    </source>
</evidence>
<feature type="chain" id="PRO_5037379060" evidence="8">
    <location>
        <begin position="17"/>
        <end position="181"/>
    </location>
</feature>
<proteinExistence type="inferred from homology"/>
<sequence>MLWLLLTVFIFIFVDCSWPGSSHDSFILRDWLMTPYLNPKDDAEKRFNNVHSRARVKVEMTFGQWKRRFLINSFGYRTKLRMVPTYILTTCVLHNLAKILKLPEITIEEVAEETEHAHIPNPQPADRFLELEEPESVYEQENIVPTGSMSMNESRRKQTGVKKRMEITKNRFCNFDLSTNI</sequence>
<keyword evidence="8" id="KW-0732">Signal</keyword>
<evidence type="ECO:0000256" key="1">
    <source>
        <dbReference type="ARBA" id="ARBA00001968"/>
    </source>
</evidence>
<comment type="cofactor">
    <cofactor evidence="1">
        <name>a divalent metal cation</name>
        <dbReference type="ChEBI" id="CHEBI:60240"/>
    </cofactor>
</comment>
<dbReference type="GO" id="GO:0016787">
    <property type="term" value="F:hydrolase activity"/>
    <property type="evidence" value="ECO:0007669"/>
    <property type="project" value="UniProtKB-KW"/>
</dbReference>
<feature type="signal peptide" evidence="8">
    <location>
        <begin position="1"/>
        <end position="16"/>
    </location>
</feature>
<keyword evidence="5" id="KW-0479">Metal-binding</keyword>
<evidence type="ECO:0000256" key="7">
    <source>
        <dbReference type="ARBA" id="ARBA00023242"/>
    </source>
</evidence>
<dbReference type="InterPro" id="IPR045249">
    <property type="entry name" value="HARBI1-like"/>
</dbReference>
<name>A0A914MEY9_MELIC</name>
<keyword evidence="4" id="KW-0540">Nuclease</keyword>
<dbReference type="GO" id="GO:0004518">
    <property type="term" value="F:nuclease activity"/>
    <property type="evidence" value="ECO:0007669"/>
    <property type="project" value="UniProtKB-KW"/>
</dbReference>
<evidence type="ECO:0000313" key="10">
    <source>
        <dbReference type="Proteomes" id="UP000887563"/>
    </source>
</evidence>
<dbReference type="InterPro" id="IPR027806">
    <property type="entry name" value="HARBI1_dom"/>
</dbReference>
<reference evidence="11" key="1">
    <citation type="submission" date="2022-11" db="UniProtKB">
        <authorList>
            <consortium name="WormBaseParasite"/>
        </authorList>
    </citation>
    <scope>IDENTIFICATION</scope>
</reference>
<keyword evidence="6" id="KW-0378">Hydrolase</keyword>
<dbReference type="PANTHER" id="PTHR22930:SF85">
    <property type="entry name" value="GH03217P-RELATED"/>
    <property type="match status" value="1"/>
</dbReference>
<dbReference type="Proteomes" id="UP000887563">
    <property type="component" value="Unplaced"/>
</dbReference>
<feature type="domain" description="DDE Tnp4" evidence="9">
    <location>
        <begin position="26"/>
        <end position="95"/>
    </location>
</feature>
<dbReference type="Pfam" id="PF13359">
    <property type="entry name" value="DDE_Tnp_4"/>
    <property type="match status" value="1"/>
</dbReference>
<dbReference type="AlphaFoldDB" id="A0A914MEY9"/>
<evidence type="ECO:0000256" key="3">
    <source>
        <dbReference type="ARBA" id="ARBA00006958"/>
    </source>
</evidence>
<comment type="subcellular location">
    <subcellularLocation>
        <location evidence="2">Nucleus</location>
    </subcellularLocation>
</comment>
<evidence type="ECO:0000256" key="8">
    <source>
        <dbReference type="SAM" id="SignalP"/>
    </source>
</evidence>
<organism evidence="10 11">
    <name type="scientific">Meloidogyne incognita</name>
    <name type="common">Southern root-knot nematode worm</name>
    <name type="synonym">Oxyuris incognita</name>
    <dbReference type="NCBI Taxonomy" id="6306"/>
    <lineage>
        <taxon>Eukaryota</taxon>
        <taxon>Metazoa</taxon>
        <taxon>Ecdysozoa</taxon>
        <taxon>Nematoda</taxon>
        <taxon>Chromadorea</taxon>
        <taxon>Rhabditida</taxon>
        <taxon>Tylenchina</taxon>
        <taxon>Tylenchomorpha</taxon>
        <taxon>Tylenchoidea</taxon>
        <taxon>Meloidogynidae</taxon>
        <taxon>Meloidogyninae</taxon>
        <taxon>Meloidogyne</taxon>
        <taxon>Meloidogyne incognita group</taxon>
    </lineage>
</organism>
<accession>A0A914MEY9</accession>
<comment type="similarity">
    <text evidence="3">Belongs to the HARBI1 family.</text>
</comment>
<keyword evidence="10" id="KW-1185">Reference proteome</keyword>
<keyword evidence="7" id="KW-0539">Nucleus</keyword>
<dbReference type="GO" id="GO:0005634">
    <property type="term" value="C:nucleus"/>
    <property type="evidence" value="ECO:0007669"/>
    <property type="project" value="UniProtKB-SubCell"/>
</dbReference>
<evidence type="ECO:0000256" key="5">
    <source>
        <dbReference type="ARBA" id="ARBA00022723"/>
    </source>
</evidence>
<protein>
    <submittedName>
        <fullName evidence="11">DDE Tnp4 domain-containing protein</fullName>
    </submittedName>
</protein>
<evidence type="ECO:0000313" key="11">
    <source>
        <dbReference type="WBParaSite" id="Minc3s01632g25234"/>
    </source>
</evidence>
<evidence type="ECO:0000256" key="2">
    <source>
        <dbReference type="ARBA" id="ARBA00004123"/>
    </source>
</evidence>
<evidence type="ECO:0000256" key="4">
    <source>
        <dbReference type="ARBA" id="ARBA00022722"/>
    </source>
</evidence>
<evidence type="ECO:0000259" key="9">
    <source>
        <dbReference type="Pfam" id="PF13359"/>
    </source>
</evidence>
<dbReference type="PANTHER" id="PTHR22930">
    <property type="match status" value="1"/>
</dbReference>
<dbReference type="WBParaSite" id="Minc3s01632g25234">
    <property type="protein sequence ID" value="Minc3s01632g25234"/>
    <property type="gene ID" value="Minc3s01632g25234"/>
</dbReference>
<dbReference type="GO" id="GO:0046872">
    <property type="term" value="F:metal ion binding"/>
    <property type="evidence" value="ECO:0007669"/>
    <property type="project" value="UniProtKB-KW"/>
</dbReference>